<dbReference type="OrthoDB" id="8608526at2759"/>
<organism evidence="10 11">
    <name type="scientific">Echeneis naucrates</name>
    <name type="common">Live sharksucker</name>
    <dbReference type="NCBI Taxonomy" id="173247"/>
    <lineage>
        <taxon>Eukaryota</taxon>
        <taxon>Metazoa</taxon>
        <taxon>Chordata</taxon>
        <taxon>Craniata</taxon>
        <taxon>Vertebrata</taxon>
        <taxon>Euteleostomi</taxon>
        <taxon>Actinopterygii</taxon>
        <taxon>Neopterygii</taxon>
        <taxon>Teleostei</taxon>
        <taxon>Neoteleostei</taxon>
        <taxon>Acanthomorphata</taxon>
        <taxon>Carangaria</taxon>
        <taxon>Carangiformes</taxon>
        <taxon>Echeneidae</taxon>
        <taxon>Echeneis</taxon>
    </lineage>
</organism>
<dbReference type="GeneID" id="115042017"/>
<dbReference type="InParanoid" id="A0A665TNC7"/>
<dbReference type="RefSeq" id="XP_029355869.1">
    <property type="nucleotide sequence ID" value="XM_029500009.1"/>
</dbReference>
<keyword evidence="7" id="KW-0325">Glycoprotein</keyword>
<dbReference type="SUPFAM" id="SSF49265">
    <property type="entry name" value="Fibronectin type III"/>
    <property type="match status" value="4"/>
</dbReference>
<gene>
    <name evidence="10" type="primary">mpl</name>
</gene>
<dbReference type="Ensembl" id="ENSENLT00000008281.1">
    <property type="protein sequence ID" value="ENSENLP00000007922.1"/>
    <property type="gene ID" value="ENSENLG00000003852.1"/>
</dbReference>
<name>A0A665TNC7_ECHNA</name>
<dbReference type="PANTHER" id="PTHR23037">
    <property type="entry name" value="CYTOKINE RECEPTOR"/>
    <property type="match status" value="1"/>
</dbReference>
<dbReference type="PANTHER" id="PTHR23037:SF34">
    <property type="entry name" value="THROMBOPOIETIN RECEPTOR ISOFORM X1"/>
    <property type="match status" value="1"/>
</dbReference>
<keyword evidence="2 8" id="KW-0812">Transmembrane</keyword>
<keyword evidence="3" id="KW-0732">Signal</keyword>
<feature type="transmembrane region" description="Helical" evidence="8">
    <location>
        <begin position="437"/>
        <end position="458"/>
    </location>
</feature>
<keyword evidence="4 8" id="KW-1133">Transmembrane helix</keyword>
<dbReference type="Pfam" id="PF09067">
    <property type="entry name" value="EpoR_lig-bind"/>
    <property type="match status" value="1"/>
</dbReference>
<dbReference type="AlphaFoldDB" id="A0A665TNC7"/>
<evidence type="ECO:0000256" key="3">
    <source>
        <dbReference type="ARBA" id="ARBA00022729"/>
    </source>
</evidence>
<dbReference type="SMART" id="SM00060">
    <property type="entry name" value="FN3"/>
    <property type="match status" value="2"/>
</dbReference>
<evidence type="ECO:0000256" key="7">
    <source>
        <dbReference type="ARBA" id="ARBA00023180"/>
    </source>
</evidence>
<reference evidence="10" key="2">
    <citation type="submission" date="2025-08" db="UniProtKB">
        <authorList>
            <consortium name="Ensembl"/>
        </authorList>
    </citation>
    <scope>IDENTIFICATION</scope>
</reference>
<evidence type="ECO:0000256" key="5">
    <source>
        <dbReference type="ARBA" id="ARBA00023136"/>
    </source>
</evidence>
<accession>A0A665TNC7</accession>
<dbReference type="CDD" id="cd00063">
    <property type="entry name" value="FN3"/>
    <property type="match status" value="2"/>
</dbReference>
<dbReference type="GO" id="GO:0004896">
    <property type="term" value="F:cytokine receptor activity"/>
    <property type="evidence" value="ECO:0007669"/>
    <property type="project" value="TreeGrafter"/>
</dbReference>
<proteinExistence type="predicted"/>
<evidence type="ECO:0000256" key="1">
    <source>
        <dbReference type="ARBA" id="ARBA00004479"/>
    </source>
</evidence>
<dbReference type="Gene3D" id="2.60.40.10">
    <property type="entry name" value="Immunoglobulins"/>
    <property type="match status" value="4"/>
</dbReference>
<dbReference type="InterPro" id="IPR015152">
    <property type="entry name" value="Growth/epo_recpt_lig-bind"/>
</dbReference>
<dbReference type="GO" id="GO:0009897">
    <property type="term" value="C:external side of plasma membrane"/>
    <property type="evidence" value="ECO:0007669"/>
    <property type="project" value="TreeGrafter"/>
</dbReference>
<evidence type="ECO:0000256" key="2">
    <source>
        <dbReference type="ARBA" id="ARBA00022692"/>
    </source>
</evidence>
<sequence length="645" mass="73216">MIVQDAQYLMIFQSTMNLHCSWMMLLICLWIQVGFVPRIQCKDGSDNRLSREEILLLKDVADPKCFTRTGSDFTCFFETADNRTYDLLYTVERSQGVQKCVQRPEEETFIHICTLPQEDVYMYVTMYLEVKEHNTNNSLYNKTINVEDNYLLEPPYNVSLHRNGQAGQLQVSWKDNVKLYCGDVKNQIRYSAEGEKTKETTSATLDSLGPGKEVEVQVNIKCERSQNAGHWSSWSQPVRAMVPQSADDVSLMCYTSDLQNIACRWNGSRLDQQYTLSYKIGLSPEWRECRPDWRYADLCHFNYNKSSKVRVKVSSSPAPLSRTFYSEEFTLNKIVKTSPPANLKGTLKKDKLCLQWEAPPPFLSAHLQYEVGYQNKEGEAWMVISLDGPEAGTCLDVSTGNQYHIKVRAKPNGLIYSGHWSNWSDILTGHNPVEPRMLFMLCLPVFLLIPAILIYTYLSKIKQYFWPPVPNLEKVLQGFLTEINRQKWDPPLTTKVCPEETTASVVEIMSEEEVSEVGKSSKESSHQLLLQERTPSSGEQVDCVPETNGFPDYVTLNKDTVVLCPKGQKYMLEKVGEKGVEGVGDELLQKCQCSCSDGSVCVPDCLGSTFLNHSYMSPSEATDRFDYRVTAATGAGHLYTNLPCS</sequence>
<evidence type="ECO:0000259" key="9">
    <source>
        <dbReference type="PROSITE" id="PS50853"/>
    </source>
</evidence>
<dbReference type="CTD" id="4352"/>
<dbReference type="InterPro" id="IPR003961">
    <property type="entry name" value="FN3_dom"/>
</dbReference>
<dbReference type="InterPro" id="IPR013783">
    <property type="entry name" value="Ig-like_fold"/>
</dbReference>
<evidence type="ECO:0000256" key="4">
    <source>
        <dbReference type="ARBA" id="ARBA00022989"/>
    </source>
</evidence>
<evidence type="ECO:0000313" key="10">
    <source>
        <dbReference type="Ensembl" id="ENSENLP00000007922.1"/>
    </source>
</evidence>
<reference evidence="10" key="3">
    <citation type="submission" date="2025-09" db="UniProtKB">
        <authorList>
            <consortium name="Ensembl"/>
        </authorList>
    </citation>
    <scope>IDENTIFICATION</scope>
</reference>
<reference evidence="10" key="1">
    <citation type="submission" date="2021-04" db="EMBL/GenBank/DDBJ databases">
        <authorList>
            <consortium name="Wellcome Sanger Institute Data Sharing"/>
        </authorList>
    </citation>
    <scope>NUCLEOTIDE SEQUENCE [LARGE SCALE GENOMIC DNA]</scope>
</reference>
<keyword evidence="5 8" id="KW-0472">Membrane</keyword>
<keyword evidence="11" id="KW-1185">Reference proteome</keyword>
<evidence type="ECO:0000313" key="11">
    <source>
        <dbReference type="Proteomes" id="UP000472264"/>
    </source>
</evidence>
<feature type="domain" description="Fibronectin type-III" evidence="9">
    <location>
        <begin position="154"/>
        <end position="245"/>
    </location>
</feature>
<dbReference type="OMA" id="WTECLAD"/>
<feature type="domain" description="Fibronectin type-III" evidence="9">
    <location>
        <begin position="339"/>
        <end position="431"/>
    </location>
</feature>
<protein>
    <recommendedName>
        <fullName evidence="9">Fibronectin type-III domain-containing protein</fullName>
    </recommendedName>
</protein>
<comment type="subcellular location">
    <subcellularLocation>
        <location evidence="1">Membrane</location>
        <topology evidence="1">Single-pass type I membrane protein</topology>
    </subcellularLocation>
</comment>
<dbReference type="InterPro" id="IPR036116">
    <property type="entry name" value="FN3_sf"/>
</dbReference>
<evidence type="ECO:0000256" key="6">
    <source>
        <dbReference type="ARBA" id="ARBA00023170"/>
    </source>
</evidence>
<keyword evidence="6" id="KW-0675">Receptor</keyword>
<evidence type="ECO:0000256" key="8">
    <source>
        <dbReference type="SAM" id="Phobius"/>
    </source>
</evidence>
<dbReference type="PROSITE" id="PS50853">
    <property type="entry name" value="FN3"/>
    <property type="match status" value="2"/>
</dbReference>
<dbReference type="Proteomes" id="UP000472264">
    <property type="component" value="Chromosome 4"/>
</dbReference>